<dbReference type="AlphaFoldDB" id="A0A2P2NTC3"/>
<protein>
    <submittedName>
        <fullName evidence="1">Uncharacterized protein</fullName>
    </submittedName>
</protein>
<name>A0A2P2NTC3_RHIMU</name>
<reference evidence="1" key="1">
    <citation type="submission" date="2018-02" db="EMBL/GenBank/DDBJ databases">
        <title>Rhizophora mucronata_Transcriptome.</title>
        <authorList>
            <person name="Meera S.P."/>
            <person name="Sreeshan A."/>
            <person name="Augustine A."/>
        </authorList>
    </citation>
    <scope>NUCLEOTIDE SEQUENCE</scope>
    <source>
        <tissue evidence="1">Leaf</tissue>
    </source>
</reference>
<accession>A0A2P2NTC3</accession>
<dbReference type="EMBL" id="GGEC01065157">
    <property type="protein sequence ID" value="MBX45641.1"/>
    <property type="molecule type" value="Transcribed_RNA"/>
</dbReference>
<organism evidence="1">
    <name type="scientific">Rhizophora mucronata</name>
    <name type="common">Asiatic mangrove</name>
    <dbReference type="NCBI Taxonomy" id="61149"/>
    <lineage>
        <taxon>Eukaryota</taxon>
        <taxon>Viridiplantae</taxon>
        <taxon>Streptophyta</taxon>
        <taxon>Embryophyta</taxon>
        <taxon>Tracheophyta</taxon>
        <taxon>Spermatophyta</taxon>
        <taxon>Magnoliopsida</taxon>
        <taxon>eudicotyledons</taxon>
        <taxon>Gunneridae</taxon>
        <taxon>Pentapetalae</taxon>
        <taxon>rosids</taxon>
        <taxon>fabids</taxon>
        <taxon>Malpighiales</taxon>
        <taxon>Rhizophoraceae</taxon>
        <taxon>Rhizophora</taxon>
    </lineage>
</organism>
<sequence length="28" mass="3166">MLVILKAFPDVHCKIFDPFLFLKSNGTA</sequence>
<proteinExistence type="predicted"/>
<evidence type="ECO:0000313" key="1">
    <source>
        <dbReference type="EMBL" id="MBX45641.1"/>
    </source>
</evidence>